<feature type="domain" description="PepSY" evidence="3">
    <location>
        <begin position="63"/>
        <end position="122"/>
    </location>
</feature>
<accession>A0ABW0AU24</accession>
<dbReference type="InterPro" id="IPR025711">
    <property type="entry name" value="PepSY"/>
</dbReference>
<feature type="compositionally biased region" description="Basic and acidic residues" evidence="1">
    <location>
        <begin position="174"/>
        <end position="202"/>
    </location>
</feature>
<evidence type="ECO:0000256" key="2">
    <source>
        <dbReference type="SAM" id="SignalP"/>
    </source>
</evidence>
<keyword evidence="2" id="KW-0732">Signal</keyword>
<feature type="compositionally biased region" description="Acidic residues" evidence="1">
    <location>
        <begin position="208"/>
        <end position="227"/>
    </location>
</feature>
<feature type="region of interest" description="Disordered" evidence="1">
    <location>
        <begin position="29"/>
        <end position="58"/>
    </location>
</feature>
<comment type="caution">
    <text evidence="4">The sequence shown here is derived from an EMBL/GenBank/DDBJ whole genome shotgun (WGS) entry which is preliminary data.</text>
</comment>
<feature type="signal peptide" evidence="2">
    <location>
        <begin position="1"/>
        <end position="27"/>
    </location>
</feature>
<protein>
    <submittedName>
        <fullName evidence="4">PepSY domain-containing protein</fullName>
    </submittedName>
</protein>
<evidence type="ECO:0000313" key="4">
    <source>
        <dbReference type="EMBL" id="MFC5169120.1"/>
    </source>
</evidence>
<keyword evidence="5" id="KW-1185">Reference proteome</keyword>
<feature type="compositionally biased region" description="Basic and acidic residues" evidence="1">
    <location>
        <begin position="119"/>
        <end position="135"/>
    </location>
</feature>
<reference evidence="5" key="1">
    <citation type="journal article" date="2019" name="Int. J. Syst. Evol. Microbiol.">
        <title>The Global Catalogue of Microorganisms (GCM) 10K type strain sequencing project: providing services to taxonomists for standard genome sequencing and annotation.</title>
        <authorList>
            <consortium name="The Broad Institute Genomics Platform"/>
            <consortium name="The Broad Institute Genome Sequencing Center for Infectious Disease"/>
            <person name="Wu L."/>
            <person name="Ma J."/>
        </authorList>
    </citation>
    <scope>NUCLEOTIDE SEQUENCE [LARGE SCALE GENOMIC DNA]</scope>
    <source>
        <strain evidence="5">CGMCC 4.1721</strain>
    </source>
</reference>
<dbReference type="Proteomes" id="UP001596208">
    <property type="component" value="Unassembled WGS sequence"/>
</dbReference>
<dbReference type="EMBL" id="JBHSKI010000001">
    <property type="protein sequence ID" value="MFC5169120.1"/>
    <property type="molecule type" value="Genomic_DNA"/>
</dbReference>
<evidence type="ECO:0000259" key="3">
    <source>
        <dbReference type="Pfam" id="PF03413"/>
    </source>
</evidence>
<name>A0ABW0AU24_9ACTN</name>
<gene>
    <name evidence="4" type="ORF">ACFPRK_00690</name>
</gene>
<dbReference type="Gene3D" id="3.10.450.40">
    <property type="match status" value="2"/>
</dbReference>
<feature type="domain" description="PepSY" evidence="3">
    <location>
        <begin position="141"/>
        <end position="205"/>
    </location>
</feature>
<evidence type="ECO:0000256" key="1">
    <source>
        <dbReference type="SAM" id="MobiDB-lite"/>
    </source>
</evidence>
<proteinExistence type="predicted"/>
<feature type="region of interest" description="Disordered" evidence="1">
    <location>
        <begin position="119"/>
        <end position="227"/>
    </location>
</feature>
<organism evidence="4 5">
    <name type="scientific">Streptomyces mutomycini</name>
    <dbReference type="NCBI Taxonomy" id="284036"/>
    <lineage>
        <taxon>Bacteria</taxon>
        <taxon>Bacillati</taxon>
        <taxon>Actinomycetota</taxon>
        <taxon>Actinomycetes</taxon>
        <taxon>Kitasatosporales</taxon>
        <taxon>Streptomycetaceae</taxon>
        <taxon>Streptomyces</taxon>
    </lineage>
</organism>
<dbReference type="RefSeq" id="WP_065847628.1">
    <property type="nucleotide sequence ID" value="NZ_JBHSKI010000001.1"/>
</dbReference>
<feature type="compositionally biased region" description="Low complexity" evidence="1">
    <location>
        <begin position="138"/>
        <end position="153"/>
    </location>
</feature>
<evidence type="ECO:0000313" key="5">
    <source>
        <dbReference type="Proteomes" id="UP001596208"/>
    </source>
</evidence>
<feature type="compositionally biased region" description="Acidic residues" evidence="1">
    <location>
        <begin position="162"/>
        <end position="173"/>
    </location>
</feature>
<sequence length="227" mass="23393">MKRNIAVAALTAAVLVGGGLVTTAAFADSGSGGVDDRTAAGTDRTAGPRGDAGSTGAAKTARIALDEAVGAALKAVPGTVTEAGLDDDDDSARTVWELDVYGSDKVWHDVTVDARNGKVLSHREDDDNDDRDRHAPRSASVSLDAAVKAALAAQPGTVTSVDLDDDRADDDNDDRGGRTPHWDVDVAGEDGKGHELRVDAKSGKVTVDQDDDGADGDADDRDDNDDD</sequence>
<dbReference type="Pfam" id="PF03413">
    <property type="entry name" value="PepSY"/>
    <property type="match status" value="2"/>
</dbReference>
<feature type="chain" id="PRO_5047185783" evidence="2">
    <location>
        <begin position="28"/>
        <end position="227"/>
    </location>
</feature>